<dbReference type="Gene3D" id="3.30.450.90">
    <property type="match status" value="1"/>
</dbReference>
<dbReference type="Gene3D" id="3.30.450.40">
    <property type="match status" value="1"/>
</dbReference>
<evidence type="ECO:0000313" key="6">
    <source>
        <dbReference type="Proteomes" id="UP000192761"/>
    </source>
</evidence>
<gene>
    <name evidence="5" type="ORF">SAMN02745857_00462</name>
</gene>
<dbReference type="InterPro" id="IPR027417">
    <property type="entry name" value="P-loop_NTPase"/>
</dbReference>
<dbReference type="InterPro" id="IPR037257">
    <property type="entry name" value="T2SS_E_N_sf"/>
</dbReference>
<dbReference type="OrthoDB" id="5790493at2"/>
<dbReference type="SMART" id="SM00382">
    <property type="entry name" value="AAA"/>
    <property type="match status" value="1"/>
</dbReference>
<name>A0A1W1X3R9_9NEIS</name>
<sequence length="781" mass="86343">MTANPQDHQQALEFMRQLQALTNRVHATGHLDELLLEIGSDVCAVFAAERLTIYVLGEDGREIVSRVKLGLEGFKELRIPINDRSVAGFVANNKKLLNLHDVYDIQELASHSTTLQFLQAVDKQTGFRAREMLAAPIVSDSDGALLGVIQLINHLPKTPFGPLAEEGIRLLAKTLAVALRHRQTPYPFTASNKYQGLVSAGTLTPAALQVAAKEARRSRTDLETVLMNNFQIKPALLGASYASFYGVPYEPFRADRVKPLDLLRNIKREFATENCWLPIEETSAGLLVVSPDPEKAKASHTIGHVFHGKKVDLRVCTVQDFKQSLDLYFGSEAAIGSESVDELLSGMDDDEVEAVSTEDISLAQDNELVKLVNQIIVEANKLGASDIHIEPSPGNEKTRIRFRRDGSLMQYRDIPAAYRNPLVTRLKIMCDLDISEKRKPQDGKIKFKKYVPGLDIELRVATIPTAGGVEDVVMRILAAGEPLPLDKLALSPHNLHMLKDVISKPYGLFFVCGPTGSGKTTTLHSILKYLNTEETKIWTAEDPVEITQKGLRQVQVNVKAGLTFAGIMRSFLRADPDIIMVGEMRDAETTGIGIEASLTGHLVLATLHTNSAPESIIRLLDMGMDPFNFADALLGILAQRLAKRLCGCKQPYTPNQDEVRHLLNEYCEELKSTEAWQHEPAYPAIYKDWVQRFGNDKGEFTLYKPVGCEKCGDTGYKGRVGLHELLVASDDVKRLVQERARVPKILASGLDSGMRTLKQDGIEKVLGGLTDMAQVRAVCIK</sequence>
<dbReference type="STRING" id="1121001.SAMN02745857_00462"/>
<dbReference type="Gene3D" id="3.40.50.300">
    <property type="entry name" value="P-loop containing nucleotide triphosphate hydrolases"/>
    <property type="match status" value="1"/>
</dbReference>
<dbReference type="SUPFAM" id="SSF55781">
    <property type="entry name" value="GAF domain-like"/>
    <property type="match status" value="1"/>
</dbReference>
<evidence type="ECO:0000259" key="4">
    <source>
        <dbReference type="PROSITE" id="PS00662"/>
    </source>
</evidence>
<feature type="domain" description="Bacterial type II secretion system protein E" evidence="4">
    <location>
        <begin position="572"/>
        <end position="586"/>
    </location>
</feature>
<dbReference type="CDD" id="cd01129">
    <property type="entry name" value="PulE-GspE-like"/>
    <property type="match status" value="1"/>
</dbReference>
<dbReference type="InterPro" id="IPR029016">
    <property type="entry name" value="GAF-like_dom_sf"/>
</dbReference>
<reference evidence="5 6" key="1">
    <citation type="submission" date="2017-04" db="EMBL/GenBank/DDBJ databases">
        <authorList>
            <person name="Afonso C.L."/>
            <person name="Miller P.J."/>
            <person name="Scott M.A."/>
            <person name="Spackman E."/>
            <person name="Goraichik I."/>
            <person name="Dimitrov K.M."/>
            <person name="Suarez D.L."/>
            <person name="Swayne D.E."/>
        </authorList>
    </citation>
    <scope>NUCLEOTIDE SEQUENCE [LARGE SCALE GENOMIC DNA]</scope>
    <source>
        <strain evidence="5 6">DSM 23236</strain>
    </source>
</reference>
<dbReference type="PANTHER" id="PTHR30258:SF2">
    <property type="entry name" value="COMG OPERON PROTEIN 1"/>
    <property type="match status" value="1"/>
</dbReference>
<dbReference type="InterPro" id="IPR001482">
    <property type="entry name" value="T2SS/T4SS_dom"/>
</dbReference>
<keyword evidence="3" id="KW-0067">ATP-binding</keyword>
<organism evidence="5 6">
    <name type="scientific">Andreprevotia lacus DSM 23236</name>
    <dbReference type="NCBI Taxonomy" id="1121001"/>
    <lineage>
        <taxon>Bacteria</taxon>
        <taxon>Pseudomonadati</taxon>
        <taxon>Pseudomonadota</taxon>
        <taxon>Betaproteobacteria</taxon>
        <taxon>Neisseriales</taxon>
        <taxon>Chitinibacteraceae</taxon>
        <taxon>Andreprevotia</taxon>
    </lineage>
</organism>
<dbReference type="SUPFAM" id="SSF52540">
    <property type="entry name" value="P-loop containing nucleoside triphosphate hydrolases"/>
    <property type="match status" value="1"/>
</dbReference>
<dbReference type="SUPFAM" id="SSF160246">
    <property type="entry name" value="EspE N-terminal domain-like"/>
    <property type="match status" value="1"/>
</dbReference>
<dbReference type="AlphaFoldDB" id="A0A1W1X3R9"/>
<keyword evidence="6" id="KW-1185">Reference proteome</keyword>
<dbReference type="InterPro" id="IPR007831">
    <property type="entry name" value="T2SS_GspE_N"/>
</dbReference>
<evidence type="ECO:0000313" key="5">
    <source>
        <dbReference type="EMBL" id="SMC18061.1"/>
    </source>
</evidence>
<dbReference type="EMBL" id="FWXD01000002">
    <property type="protein sequence ID" value="SMC18061.1"/>
    <property type="molecule type" value="Genomic_DNA"/>
</dbReference>
<keyword evidence="2" id="KW-0547">Nucleotide-binding</keyword>
<dbReference type="InterPro" id="IPR003018">
    <property type="entry name" value="GAF"/>
</dbReference>
<protein>
    <submittedName>
        <fullName evidence="5">Type II secretory pathway ATPase GspE/PulE or T4P pilus assembly pathway ATPase PilB</fullName>
    </submittedName>
</protein>
<evidence type="ECO:0000256" key="3">
    <source>
        <dbReference type="ARBA" id="ARBA00022840"/>
    </source>
</evidence>
<dbReference type="Gene3D" id="3.30.300.160">
    <property type="entry name" value="Type II secretion system, protein E, N-terminal domain"/>
    <property type="match status" value="1"/>
</dbReference>
<dbReference type="Pfam" id="PF01590">
    <property type="entry name" value="GAF"/>
    <property type="match status" value="1"/>
</dbReference>
<dbReference type="PROSITE" id="PS00662">
    <property type="entry name" value="T2SP_E"/>
    <property type="match status" value="1"/>
</dbReference>
<dbReference type="Proteomes" id="UP000192761">
    <property type="component" value="Unassembled WGS sequence"/>
</dbReference>
<evidence type="ECO:0000256" key="1">
    <source>
        <dbReference type="ARBA" id="ARBA00006611"/>
    </source>
</evidence>
<proteinExistence type="inferred from homology"/>
<dbReference type="GO" id="GO:0005524">
    <property type="term" value="F:ATP binding"/>
    <property type="evidence" value="ECO:0007669"/>
    <property type="project" value="UniProtKB-KW"/>
</dbReference>
<comment type="similarity">
    <text evidence="1">Belongs to the GSP E family.</text>
</comment>
<dbReference type="GO" id="GO:0016887">
    <property type="term" value="F:ATP hydrolysis activity"/>
    <property type="evidence" value="ECO:0007669"/>
    <property type="project" value="TreeGrafter"/>
</dbReference>
<dbReference type="Pfam" id="PF05157">
    <property type="entry name" value="MshEN"/>
    <property type="match status" value="1"/>
</dbReference>
<evidence type="ECO:0000256" key="2">
    <source>
        <dbReference type="ARBA" id="ARBA00022741"/>
    </source>
</evidence>
<dbReference type="RefSeq" id="WP_084088931.1">
    <property type="nucleotide sequence ID" value="NZ_FWXD01000002.1"/>
</dbReference>
<accession>A0A1W1X3R9</accession>
<dbReference type="SMART" id="SM00065">
    <property type="entry name" value="GAF"/>
    <property type="match status" value="1"/>
</dbReference>
<dbReference type="GO" id="GO:0005886">
    <property type="term" value="C:plasma membrane"/>
    <property type="evidence" value="ECO:0007669"/>
    <property type="project" value="TreeGrafter"/>
</dbReference>
<dbReference type="Pfam" id="PF00437">
    <property type="entry name" value="T2SSE"/>
    <property type="match status" value="1"/>
</dbReference>
<dbReference type="PANTHER" id="PTHR30258">
    <property type="entry name" value="TYPE II SECRETION SYSTEM PROTEIN GSPE-RELATED"/>
    <property type="match status" value="1"/>
</dbReference>
<dbReference type="InterPro" id="IPR003593">
    <property type="entry name" value="AAA+_ATPase"/>
</dbReference>